<dbReference type="Gene3D" id="3.90.226.10">
    <property type="entry name" value="2-enoyl-CoA Hydratase, Chain A, domain 1"/>
    <property type="match status" value="1"/>
</dbReference>
<dbReference type="InterPro" id="IPR029045">
    <property type="entry name" value="ClpP/crotonase-like_dom_sf"/>
</dbReference>
<dbReference type="InterPro" id="IPR051683">
    <property type="entry name" value="Enoyl-CoA_Hydratase/Isomerase"/>
</dbReference>
<comment type="caution">
    <text evidence="3">The sequence shown here is derived from an EMBL/GenBank/DDBJ whole genome shotgun (WGS) entry which is preliminary data.</text>
</comment>
<dbReference type="PANTHER" id="PTHR42964:SF1">
    <property type="entry name" value="POLYKETIDE BIOSYNTHESIS ENOYL-COA HYDRATASE PKSH-RELATED"/>
    <property type="match status" value="1"/>
</dbReference>
<dbReference type="InterPro" id="IPR014748">
    <property type="entry name" value="Enoyl-CoA_hydra_C"/>
</dbReference>
<dbReference type="PANTHER" id="PTHR42964">
    <property type="entry name" value="ENOYL-COA HYDRATASE"/>
    <property type="match status" value="1"/>
</dbReference>
<keyword evidence="2" id="KW-0812">Transmembrane</keyword>
<keyword evidence="2" id="KW-1133">Transmembrane helix</keyword>
<keyword evidence="4" id="KW-1185">Reference proteome</keyword>
<evidence type="ECO:0000313" key="3">
    <source>
        <dbReference type="EMBL" id="KAL0077968.1"/>
    </source>
</evidence>
<dbReference type="InterPro" id="IPR001753">
    <property type="entry name" value="Enoyl-CoA_hydra/iso"/>
</dbReference>
<evidence type="ECO:0000256" key="1">
    <source>
        <dbReference type="ARBA" id="ARBA00005254"/>
    </source>
</evidence>
<accession>A0ABR3AMQ1</accession>
<dbReference type="EMBL" id="JBCLYO010000026">
    <property type="protein sequence ID" value="KAL0077968.1"/>
    <property type="molecule type" value="Genomic_DNA"/>
</dbReference>
<name>A0ABR3AMQ1_PHYBL</name>
<sequence length="325" mass="36018">MYTKVTLSFFSFFLFSLTRIYIYIYILSVFKIQYIKKQERDHFLVVSMVQSEILYSLSNGVATITLNRPSRGNALTLAMNQAILNLLPVLASDPTVRVLILTGAGRYFCTGMDLGAAINIGANNSPHSPSKQQEHNPSNGFQAGLDVFDALYRFPKPLIARINGPCLGGGVGLVFVADIRIATNTAYFALTEVKRGIVPAIISQYLVPELGSLRAREYMLTGRQISTTEAHFLSAVVPQDQLDTKVQAYCQMLISSAPQAMADIKQLIHTVASRANPTNDDNVRLEVNKVYTNMMQSDEAAYGIQAFLNKQTPDWTAYLKKKSKL</sequence>
<dbReference type="Proteomes" id="UP001448207">
    <property type="component" value="Unassembled WGS sequence"/>
</dbReference>
<dbReference type="Gene3D" id="1.10.12.10">
    <property type="entry name" value="Lyase 2-enoyl-coa Hydratase, Chain A, domain 2"/>
    <property type="match status" value="1"/>
</dbReference>
<organism evidence="3 4">
    <name type="scientific">Phycomyces blakesleeanus</name>
    <dbReference type="NCBI Taxonomy" id="4837"/>
    <lineage>
        <taxon>Eukaryota</taxon>
        <taxon>Fungi</taxon>
        <taxon>Fungi incertae sedis</taxon>
        <taxon>Mucoromycota</taxon>
        <taxon>Mucoromycotina</taxon>
        <taxon>Mucoromycetes</taxon>
        <taxon>Mucorales</taxon>
        <taxon>Phycomycetaceae</taxon>
        <taxon>Phycomyces</taxon>
    </lineage>
</organism>
<proteinExistence type="inferred from homology"/>
<dbReference type="Pfam" id="PF00378">
    <property type="entry name" value="ECH_1"/>
    <property type="match status" value="1"/>
</dbReference>
<dbReference type="CDD" id="cd06558">
    <property type="entry name" value="crotonase-like"/>
    <property type="match status" value="1"/>
</dbReference>
<gene>
    <name evidence="3" type="ORF">J3Q64DRAFT_1767119</name>
</gene>
<dbReference type="SUPFAM" id="SSF52096">
    <property type="entry name" value="ClpP/crotonase"/>
    <property type="match status" value="1"/>
</dbReference>
<feature type="transmembrane region" description="Helical" evidence="2">
    <location>
        <begin position="6"/>
        <end position="30"/>
    </location>
</feature>
<protein>
    <submittedName>
        <fullName evidence="3">ClpP/crotonase-like domain-containing protein</fullName>
    </submittedName>
</protein>
<reference evidence="3 4" key="1">
    <citation type="submission" date="2024-04" db="EMBL/GenBank/DDBJ databases">
        <title>Symmetric and asymmetric DNA N6-adenine methylation regulates different biological responses in Mucorales.</title>
        <authorList>
            <consortium name="Lawrence Berkeley National Laboratory"/>
            <person name="Lax C."/>
            <person name="Mondo S.J."/>
            <person name="Osorio-Concepcion M."/>
            <person name="Muszewska A."/>
            <person name="Corrochano-Luque M."/>
            <person name="Gutierrez G."/>
            <person name="Riley R."/>
            <person name="Lipzen A."/>
            <person name="Guo J."/>
            <person name="Hundley H."/>
            <person name="Amirebrahimi M."/>
            <person name="Ng V."/>
            <person name="Lorenzo-Gutierrez D."/>
            <person name="Binder U."/>
            <person name="Yang J."/>
            <person name="Song Y."/>
            <person name="Canovas D."/>
            <person name="Navarro E."/>
            <person name="Freitag M."/>
            <person name="Gabaldon T."/>
            <person name="Grigoriev I.V."/>
            <person name="Corrochano L.M."/>
            <person name="Nicolas F.E."/>
            <person name="Garre V."/>
        </authorList>
    </citation>
    <scope>NUCLEOTIDE SEQUENCE [LARGE SCALE GENOMIC DNA]</scope>
    <source>
        <strain evidence="3 4">L51</strain>
    </source>
</reference>
<keyword evidence="2" id="KW-0472">Membrane</keyword>
<comment type="similarity">
    <text evidence="1">Belongs to the enoyl-CoA hydratase/isomerase family.</text>
</comment>
<evidence type="ECO:0000256" key="2">
    <source>
        <dbReference type="SAM" id="Phobius"/>
    </source>
</evidence>
<evidence type="ECO:0000313" key="4">
    <source>
        <dbReference type="Proteomes" id="UP001448207"/>
    </source>
</evidence>